<dbReference type="Proteomes" id="UP000826964">
    <property type="component" value="Segment"/>
</dbReference>
<proteinExistence type="predicted"/>
<evidence type="ECO:0000313" key="2">
    <source>
        <dbReference type="Proteomes" id="UP000826964"/>
    </source>
</evidence>
<organism evidence="1 2">
    <name type="scientific">Stenotrophomonas phage BUCT626</name>
    <dbReference type="NCBI Taxonomy" id="2860376"/>
    <lineage>
        <taxon>Viruses</taxon>
        <taxon>Duplodnaviria</taxon>
        <taxon>Heunggongvirae</taxon>
        <taxon>Uroviricota</taxon>
        <taxon>Caudoviricetes</taxon>
        <taxon>Beaumontvirinae</taxon>
        <taxon>Bixiavirus</taxon>
        <taxon>Bixiavirus BUCT626</taxon>
    </lineage>
</organism>
<sequence length="387" mass="43738">MTAKAKKQLDPVSATRLNMGTRYKWKGGNNCFTQGKTTYGPNEIASLNCQPAELDPELNVHLRMSPFLSHGARVRVVRWGDAGYHVYPIGADMAVQNWSASEYLGEVGAGVDRELADRRYMMKGVLVSEAQLSKLEPADAFDDLYHRTQKKMALAGVKTADSDIHRANFEVLLRELYLVMGRVADAQQFDFRSALGSPVARDYYDRVMGSTGDRAARQASHRQRKADAKLLGQPLSEWAKERVTVEYLDEAMPEKWKPDNRLYHMPADHVTTVMAERLGYGRVEVIEGIPVNEEAFIQPMMWRRISAIVRHVNFYGELKTALAPLLTEARKRKPDVTEAEVCAVLGIQMEPVPMDLDFTAHHQVHHSILEDHNREADRLQLIRIGQA</sequence>
<keyword evidence="2" id="KW-1185">Reference proteome</keyword>
<dbReference type="EMBL" id="MZ398241">
    <property type="protein sequence ID" value="QYC96742.1"/>
    <property type="molecule type" value="Genomic_DNA"/>
</dbReference>
<reference evidence="1" key="1">
    <citation type="submission" date="2021-06" db="EMBL/GenBank/DDBJ databases">
        <authorList>
            <person name="Tian F."/>
            <person name="Li J."/>
            <person name="Li F."/>
            <person name="Tong Y."/>
        </authorList>
    </citation>
    <scope>NUCLEOTIDE SEQUENCE</scope>
</reference>
<protein>
    <submittedName>
        <fullName evidence="1">Uncharacterized protein</fullName>
    </submittedName>
</protein>
<evidence type="ECO:0000313" key="1">
    <source>
        <dbReference type="EMBL" id="QYC96742.1"/>
    </source>
</evidence>
<name>A0AC61NA49_9CAUD</name>
<accession>A0AC61NA49</accession>